<dbReference type="PANTHER" id="PTHR14359:SF6">
    <property type="entry name" value="PHOSPHOPANTOTHENOYLCYSTEINE DECARBOXYLASE"/>
    <property type="match status" value="1"/>
</dbReference>
<keyword evidence="1" id="KW-0173">Coenzyme A biosynthesis</keyword>
<accession>A0A7R8WUL3</accession>
<dbReference type="OrthoDB" id="1532798at2759"/>
<dbReference type="Gene3D" id="3.40.50.1950">
    <property type="entry name" value="Flavin prenyltransferase-like"/>
    <property type="match status" value="1"/>
</dbReference>
<gene>
    <name evidence="4" type="ORF">CTOB1V02_LOCUS16180</name>
</gene>
<dbReference type="GO" id="GO:0010181">
    <property type="term" value="F:FMN binding"/>
    <property type="evidence" value="ECO:0007669"/>
    <property type="project" value="TreeGrafter"/>
</dbReference>
<feature type="non-terminal residue" evidence="4">
    <location>
        <position position="148"/>
    </location>
</feature>
<reference evidence="4" key="1">
    <citation type="submission" date="2020-11" db="EMBL/GenBank/DDBJ databases">
        <authorList>
            <person name="Tran Van P."/>
        </authorList>
    </citation>
    <scope>NUCLEOTIDE SEQUENCE</scope>
</reference>
<evidence type="ECO:0000256" key="2">
    <source>
        <dbReference type="ARBA" id="ARBA00038350"/>
    </source>
</evidence>
<sequence length="148" mass="15968">MNLTDRKILLGITGGIAAYKAAELTRLFKKAGAEVQIVMTDGAKHFITPTTLQALSGKEVRDDLFDPAGEASMGHIELARWADHILIAPASADFLARLAAGMANDLLTTLCLATDAPISVAPAMNQLMWQNAATQDNIQRLQRRGIRI</sequence>
<dbReference type="EMBL" id="OB700270">
    <property type="protein sequence ID" value="CAD7238365.1"/>
    <property type="molecule type" value="Genomic_DNA"/>
</dbReference>
<dbReference type="InterPro" id="IPR003382">
    <property type="entry name" value="Flavoprotein"/>
</dbReference>
<name>A0A7R8WUL3_9CRUS</name>
<dbReference type="GO" id="GO:0004633">
    <property type="term" value="F:phosphopantothenoylcysteine decarboxylase activity"/>
    <property type="evidence" value="ECO:0007669"/>
    <property type="project" value="TreeGrafter"/>
</dbReference>
<dbReference type="Pfam" id="PF02441">
    <property type="entry name" value="Flavoprotein"/>
    <property type="match status" value="1"/>
</dbReference>
<organism evidence="4">
    <name type="scientific">Cyprideis torosa</name>
    <dbReference type="NCBI Taxonomy" id="163714"/>
    <lineage>
        <taxon>Eukaryota</taxon>
        <taxon>Metazoa</taxon>
        <taxon>Ecdysozoa</taxon>
        <taxon>Arthropoda</taxon>
        <taxon>Crustacea</taxon>
        <taxon>Oligostraca</taxon>
        <taxon>Ostracoda</taxon>
        <taxon>Podocopa</taxon>
        <taxon>Podocopida</taxon>
        <taxon>Cytherocopina</taxon>
        <taxon>Cytheroidea</taxon>
        <taxon>Cytherideidae</taxon>
        <taxon>Cyprideis</taxon>
    </lineage>
</organism>
<dbReference type="GO" id="GO:0015937">
    <property type="term" value="P:coenzyme A biosynthetic process"/>
    <property type="evidence" value="ECO:0007669"/>
    <property type="project" value="UniProtKB-KW"/>
</dbReference>
<evidence type="ECO:0000256" key="1">
    <source>
        <dbReference type="ARBA" id="ARBA00022993"/>
    </source>
</evidence>
<feature type="domain" description="Flavoprotein" evidence="3">
    <location>
        <begin position="7"/>
        <end position="141"/>
    </location>
</feature>
<dbReference type="GO" id="GO:0071513">
    <property type="term" value="C:phosphopantothenoylcysteine decarboxylase complex"/>
    <property type="evidence" value="ECO:0007669"/>
    <property type="project" value="TreeGrafter"/>
</dbReference>
<dbReference type="InterPro" id="IPR036551">
    <property type="entry name" value="Flavin_trans-like"/>
</dbReference>
<proteinExistence type="inferred from homology"/>
<evidence type="ECO:0000313" key="4">
    <source>
        <dbReference type="EMBL" id="CAD7238365.1"/>
    </source>
</evidence>
<dbReference type="PANTHER" id="PTHR14359">
    <property type="entry name" value="HOMO-OLIGOMERIC FLAVIN CONTAINING CYS DECARBOXYLASE FAMILY"/>
    <property type="match status" value="1"/>
</dbReference>
<dbReference type="AlphaFoldDB" id="A0A7R8WUL3"/>
<protein>
    <recommendedName>
        <fullName evidence="3">Flavoprotein domain-containing protein</fullName>
    </recommendedName>
</protein>
<dbReference type="SUPFAM" id="SSF52507">
    <property type="entry name" value="Homo-oligomeric flavin-containing Cys decarboxylases, HFCD"/>
    <property type="match status" value="1"/>
</dbReference>
<comment type="similarity">
    <text evidence="2">Belongs to the HFCD (homooligomeric flavin containing Cys decarboxylase) superfamily.</text>
</comment>
<evidence type="ECO:0000259" key="3">
    <source>
        <dbReference type="Pfam" id="PF02441"/>
    </source>
</evidence>